<evidence type="ECO:0000256" key="3">
    <source>
        <dbReference type="ARBA" id="ARBA00023125"/>
    </source>
</evidence>
<dbReference type="Pfam" id="PF22022">
    <property type="entry name" value="Phage_int_M"/>
    <property type="match status" value="1"/>
</dbReference>
<evidence type="ECO:0000256" key="1">
    <source>
        <dbReference type="ARBA" id="ARBA00008857"/>
    </source>
</evidence>
<dbReference type="PROSITE" id="PS51898">
    <property type="entry name" value="TYR_RECOMBINASE"/>
    <property type="match status" value="1"/>
</dbReference>
<keyword evidence="4" id="KW-0233">DNA recombination</keyword>
<dbReference type="Gene3D" id="1.10.443.10">
    <property type="entry name" value="Intergrase catalytic core"/>
    <property type="match status" value="1"/>
</dbReference>
<dbReference type="AlphaFoldDB" id="A0A974NY53"/>
<dbReference type="CDD" id="cd00801">
    <property type="entry name" value="INT_P4_C"/>
    <property type="match status" value="1"/>
</dbReference>
<dbReference type="SUPFAM" id="SSF56349">
    <property type="entry name" value="DNA breaking-rejoining enzymes"/>
    <property type="match status" value="1"/>
</dbReference>
<dbReference type="InterPro" id="IPR044068">
    <property type="entry name" value="CB"/>
</dbReference>
<organism evidence="8 9">
    <name type="scientific">Sphingomonas aliaeris</name>
    <dbReference type="NCBI Taxonomy" id="2759526"/>
    <lineage>
        <taxon>Bacteria</taxon>
        <taxon>Pseudomonadati</taxon>
        <taxon>Pseudomonadota</taxon>
        <taxon>Alphaproteobacteria</taxon>
        <taxon>Sphingomonadales</taxon>
        <taxon>Sphingomonadaceae</taxon>
        <taxon>Sphingomonas</taxon>
    </lineage>
</organism>
<dbReference type="Gene3D" id="3.30.160.390">
    <property type="entry name" value="Integrase, DNA-binding domain"/>
    <property type="match status" value="1"/>
</dbReference>
<dbReference type="GO" id="GO:0015074">
    <property type="term" value="P:DNA integration"/>
    <property type="evidence" value="ECO:0007669"/>
    <property type="project" value="UniProtKB-KW"/>
</dbReference>
<dbReference type="InterPro" id="IPR053876">
    <property type="entry name" value="Phage_int_M"/>
</dbReference>
<dbReference type="Proteomes" id="UP000595894">
    <property type="component" value="Chromosome"/>
</dbReference>
<evidence type="ECO:0000259" key="7">
    <source>
        <dbReference type="PROSITE" id="PS51900"/>
    </source>
</evidence>
<dbReference type="InterPro" id="IPR002104">
    <property type="entry name" value="Integrase_catalytic"/>
</dbReference>
<evidence type="ECO:0000259" key="6">
    <source>
        <dbReference type="PROSITE" id="PS51898"/>
    </source>
</evidence>
<feature type="domain" description="Core-binding (CB)" evidence="7">
    <location>
        <begin position="97"/>
        <end position="178"/>
    </location>
</feature>
<accession>A0A974NY53</accession>
<keyword evidence="3 5" id="KW-0238">DNA-binding</keyword>
<evidence type="ECO:0000256" key="5">
    <source>
        <dbReference type="PROSITE-ProRule" id="PRU01248"/>
    </source>
</evidence>
<dbReference type="PANTHER" id="PTHR30629">
    <property type="entry name" value="PROPHAGE INTEGRASE"/>
    <property type="match status" value="1"/>
</dbReference>
<comment type="similarity">
    <text evidence="1">Belongs to the 'phage' integrase family.</text>
</comment>
<dbReference type="InterPro" id="IPR013762">
    <property type="entry name" value="Integrase-like_cat_sf"/>
</dbReference>
<dbReference type="InterPro" id="IPR010998">
    <property type="entry name" value="Integrase_recombinase_N"/>
</dbReference>
<dbReference type="GO" id="GO:0003677">
    <property type="term" value="F:DNA binding"/>
    <property type="evidence" value="ECO:0007669"/>
    <property type="project" value="UniProtKB-UniRule"/>
</dbReference>
<keyword evidence="2" id="KW-0229">DNA integration</keyword>
<dbReference type="PROSITE" id="PS51900">
    <property type="entry name" value="CB"/>
    <property type="match status" value="1"/>
</dbReference>
<evidence type="ECO:0000313" key="9">
    <source>
        <dbReference type="Proteomes" id="UP000595894"/>
    </source>
</evidence>
<dbReference type="InterPro" id="IPR011010">
    <property type="entry name" value="DNA_brk_join_enz"/>
</dbReference>
<evidence type="ECO:0000313" key="8">
    <source>
        <dbReference type="EMBL" id="QQV79066.1"/>
    </source>
</evidence>
<dbReference type="Gene3D" id="1.10.150.130">
    <property type="match status" value="1"/>
</dbReference>
<name>A0A974NY53_9SPHN</name>
<protein>
    <submittedName>
        <fullName evidence="8">Integrase arm-type DNA-binding domain-containing protein</fullName>
    </submittedName>
</protein>
<evidence type="ECO:0000256" key="4">
    <source>
        <dbReference type="ARBA" id="ARBA00023172"/>
    </source>
</evidence>
<gene>
    <name evidence="8" type="ORF">H5J25_13980</name>
</gene>
<evidence type="ECO:0000256" key="2">
    <source>
        <dbReference type="ARBA" id="ARBA00022908"/>
    </source>
</evidence>
<dbReference type="InterPro" id="IPR038488">
    <property type="entry name" value="Integrase_DNA-bd_sf"/>
</dbReference>
<dbReference type="KEGG" id="sari:H5J25_13980"/>
<reference evidence="9" key="1">
    <citation type="submission" date="2020-09" db="EMBL/GenBank/DDBJ databases">
        <title>Sphingomonas sp., a new species isolated from pork steak.</title>
        <authorList>
            <person name="Heidler von Heilborn D."/>
        </authorList>
    </citation>
    <scope>NUCLEOTIDE SEQUENCE [LARGE SCALE GENOMIC DNA]</scope>
</reference>
<dbReference type="InterPro" id="IPR050808">
    <property type="entry name" value="Phage_Integrase"/>
</dbReference>
<dbReference type="GO" id="GO:0006310">
    <property type="term" value="P:DNA recombination"/>
    <property type="evidence" value="ECO:0007669"/>
    <property type="project" value="UniProtKB-KW"/>
</dbReference>
<feature type="domain" description="Tyr recombinase" evidence="6">
    <location>
        <begin position="202"/>
        <end position="401"/>
    </location>
</feature>
<dbReference type="EMBL" id="CP061035">
    <property type="protein sequence ID" value="QQV79066.1"/>
    <property type="molecule type" value="Genomic_DNA"/>
</dbReference>
<dbReference type="PANTHER" id="PTHR30629:SF2">
    <property type="entry name" value="PROPHAGE INTEGRASE INTS-RELATED"/>
    <property type="match status" value="1"/>
</dbReference>
<dbReference type="Pfam" id="PF13356">
    <property type="entry name" value="Arm-DNA-bind_3"/>
    <property type="match status" value="1"/>
</dbReference>
<keyword evidence="9" id="KW-1185">Reference proteome</keyword>
<proteinExistence type="inferred from homology"/>
<sequence length="423" mass="47431">MLTDTQAKKAKGGEKPYKLADAGGLFLLVSTTGNRSWRMKYRFAGKEKLLTFGIYPDVSLIQAREKREKAKAILRDGRDPAVEKKQEAAARTLGAWNTFEACARAWHELNRPRWSAVHAGNVIVSLENDLFPSIGAMPIKDITEALLLEALRKVERRGAIETAHRIRQRASDVFAYAAAGGMRSGDPAAVVKSLLKPKPKATKQPALTNLVECRQLIADVEAENASPITKLANRLIALTAVRSAVQRHCRWTELEGLESENPIWRVPPGTMKLALRLKDDIEFEHIVPLSRQAVEAIEAVRPLTGHLPFLFPNDRHAHRPMSENAVRALIIRANGAIYKHRHCAHGWRSSFSSVMNEWRRREGRPDDREVINLMLAHVAEDKVEGAYNRAAHMERRRELAQVWANLILNDAPPAVSLLDGKRN</sequence>
<dbReference type="InterPro" id="IPR025166">
    <property type="entry name" value="Integrase_DNA_bind_dom"/>
</dbReference>